<organism evidence="2 3">
    <name type="scientific">Vigna unguiculata</name>
    <name type="common">Cowpea</name>
    <dbReference type="NCBI Taxonomy" id="3917"/>
    <lineage>
        <taxon>Eukaryota</taxon>
        <taxon>Viridiplantae</taxon>
        <taxon>Streptophyta</taxon>
        <taxon>Embryophyta</taxon>
        <taxon>Tracheophyta</taxon>
        <taxon>Spermatophyta</taxon>
        <taxon>Magnoliopsida</taxon>
        <taxon>eudicotyledons</taxon>
        <taxon>Gunneridae</taxon>
        <taxon>Pentapetalae</taxon>
        <taxon>rosids</taxon>
        <taxon>fabids</taxon>
        <taxon>Fabales</taxon>
        <taxon>Fabaceae</taxon>
        <taxon>Papilionoideae</taxon>
        <taxon>50 kb inversion clade</taxon>
        <taxon>NPAAA clade</taxon>
        <taxon>indigoferoid/millettioid clade</taxon>
        <taxon>Phaseoleae</taxon>
        <taxon>Vigna</taxon>
    </lineage>
</organism>
<reference evidence="2 3" key="1">
    <citation type="submission" date="2019-04" db="EMBL/GenBank/DDBJ databases">
        <title>An improved genome assembly and genetic linkage map for asparagus bean, Vigna unguiculata ssp. sesquipedialis.</title>
        <authorList>
            <person name="Xia Q."/>
            <person name="Zhang R."/>
            <person name="Dong Y."/>
        </authorList>
    </citation>
    <scope>NUCLEOTIDE SEQUENCE [LARGE SCALE GENOMIC DNA]</scope>
    <source>
        <tissue evidence="2">Leaf</tissue>
    </source>
</reference>
<protein>
    <submittedName>
        <fullName evidence="2">Uncharacterized protein</fullName>
    </submittedName>
</protein>
<dbReference type="AlphaFoldDB" id="A0A4D6M7E7"/>
<accession>A0A4D6M7E7</accession>
<feature type="region of interest" description="Disordered" evidence="1">
    <location>
        <begin position="1"/>
        <end position="74"/>
    </location>
</feature>
<feature type="compositionally biased region" description="Low complexity" evidence="1">
    <location>
        <begin position="9"/>
        <end position="18"/>
    </location>
</feature>
<evidence type="ECO:0000313" key="2">
    <source>
        <dbReference type="EMBL" id="QCD96046.1"/>
    </source>
</evidence>
<dbReference type="Proteomes" id="UP000501690">
    <property type="component" value="Linkage Group LG6"/>
</dbReference>
<proteinExistence type="predicted"/>
<keyword evidence="3" id="KW-1185">Reference proteome</keyword>
<dbReference type="EMBL" id="CP039350">
    <property type="protein sequence ID" value="QCD96046.1"/>
    <property type="molecule type" value="Genomic_DNA"/>
</dbReference>
<evidence type="ECO:0000313" key="3">
    <source>
        <dbReference type="Proteomes" id="UP000501690"/>
    </source>
</evidence>
<evidence type="ECO:0000256" key="1">
    <source>
        <dbReference type="SAM" id="MobiDB-lite"/>
    </source>
</evidence>
<name>A0A4D6M7E7_VIGUN</name>
<gene>
    <name evidence="2" type="ORF">DEO72_LG6g748</name>
</gene>
<feature type="compositionally biased region" description="Basic residues" evidence="1">
    <location>
        <begin position="63"/>
        <end position="74"/>
    </location>
</feature>
<sequence length="162" mass="17318">MFPNRANPHCSSSSLSRPLHLHQRPPSATSPSPIAPPSTKFGSPVLLRHRTAGEKEAATAPPSKRKRPPSRHRPALVAASVAPPSLLCCGLLRATAALCVRRAPSVVHSSPHFATVPHSHLALLLRVTAPASILRLVRQFCLGPQYRGCASSSIVIQFSRSQ</sequence>